<dbReference type="NCBIfam" id="NF041856">
    <property type="entry name" value="CrpP_rel_fam"/>
    <property type="match status" value="1"/>
</dbReference>
<feature type="region of interest" description="Disordered" evidence="1">
    <location>
        <begin position="1"/>
        <end position="96"/>
    </location>
</feature>
<evidence type="ECO:0000313" key="3">
    <source>
        <dbReference type="Proteomes" id="UP001336250"/>
    </source>
</evidence>
<feature type="compositionally biased region" description="Basic and acidic residues" evidence="1">
    <location>
        <begin position="25"/>
        <end position="44"/>
    </location>
</feature>
<accession>A0AAW9Q7Z0</accession>
<sequence>MNRTVTPRPAGERSPSPEPSLSNAERSELERQGAKAAARGEPHDANPLSQPRNKPPATGESAERWSQRSEAWEHGHVVQSGARRKRGASRPPKGQR</sequence>
<gene>
    <name evidence="2" type="ORF">V4F39_18420</name>
</gene>
<proteinExistence type="predicted"/>
<dbReference type="RefSeq" id="WP_332291244.1">
    <property type="nucleotide sequence ID" value="NZ_JAZIBG010000036.1"/>
</dbReference>
<dbReference type="Proteomes" id="UP001336250">
    <property type="component" value="Unassembled WGS sequence"/>
</dbReference>
<feature type="compositionally biased region" description="Basic residues" evidence="1">
    <location>
        <begin position="82"/>
        <end position="96"/>
    </location>
</feature>
<dbReference type="EMBL" id="JAZIBG010000036">
    <property type="protein sequence ID" value="MEF7615896.1"/>
    <property type="molecule type" value="Genomic_DNA"/>
</dbReference>
<evidence type="ECO:0000256" key="1">
    <source>
        <dbReference type="SAM" id="MobiDB-lite"/>
    </source>
</evidence>
<reference evidence="2 3" key="1">
    <citation type="submission" date="2024-02" db="EMBL/GenBank/DDBJ databases">
        <title>Genome sequence of Aquincola sp. MAHUQ-54.</title>
        <authorList>
            <person name="Huq M.A."/>
        </authorList>
    </citation>
    <scope>NUCLEOTIDE SEQUENCE [LARGE SCALE GENOMIC DNA]</scope>
    <source>
        <strain evidence="2 3">MAHUQ-54</strain>
    </source>
</reference>
<protein>
    <submittedName>
        <fullName evidence="2">CrpP-related protein</fullName>
    </submittedName>
</protein>
<keyword evidence="3" id="KW-1185">Reference proteome</keyword>
<dbReference type="InterPro" id="IPR049847">
    <property type="entry name" value="CrpP-rel"/>
</dbReference>
<dbReference type="AlphaFoldDB" id="A0AAW9Q7Z0"/>
<organism evidence="2 3">
    <name type="scientific">Aquincola agrisoli</name>
    <dbReference type="NCBI Taxonomy" id="3119538"/>
    <lineage>
        <taxon>Bacteria</taxon>
        <taxon>Pseudomonadati</taxon>
        <taxon>Pseudomonadota</taxon>
        <taxon>Betaproteobacteria</taxon>
        <taxon>Burkholderiales</taxon>
        <taxon>Sphaerotilaceae</taxon>
        <taxon>Aquincola</taxon>
    </lineage>
</organism>
<name>A0AAW9Q7Z0_9BURK</name>
<evidence type="ECO:0000313" key="2">
    <source>
        <dbReference type="EMBL" id="MEF7615896.1"/>
    </source>
</evidence>
<comment type="caution">
    <text evidence="2">The sequence shown here is derived from an EMBL/GenBank/DDBJ whole genome shotgun (WGS) entry which is preliminary data.</text>
</comment>
<feature type="compositionally biased region" description="Basic and acidic residues" evidence="1">
    <location>
        <begin position="61"/>
        <end position="76"/>
    </location>
</feature>